<proteinExistence type="predicted"/>
<dbReference type="EMBL" id="CP155620">
    <property type="protein sequence ID" value="XBJ28734.1"/>
    <property type="molecule type" value="Genomic_DNA"/>
</dbReference>
<dbReference type="RefSeq" id="WP_134238048.1">
    <property type="nucleotide sequence ID" value="NZ_CP155620.1"/>
</dbReference>
<dbReference type="GO" id="GO:0006935">
    <property type="term" value="P:chemotaxis"/>
    <property type="evidence" value="ECO:0007669"/>
    <property type="project" value="UniProtKB-KW"/>
</dbReference>
<protein>
    <recommendedName>
        <fullName evidence="3">Chemotaxis phosphatase CheX-like domain-containing protein</fullName>
    </recommendedName>
</protein>
<keyword evidence="1" id="KW-0145">Chemotaxis</keyword>
<evidence type="ECO:0000313" key="2">
    <source>
        <dbReference type="EMBL" id="XBJ28734.1"/>
    </source>
</evidence>
<evidence type="ECO:0000256" key="1">
    <source>
        <dbReference type="ARBA" id="ARBA00022500"/>
    </source>
</evidence>
<accession>A0AAU7E5F4</accession>
<sequence>MLKILEYSIIHFCEHILNFKLKEAKSIDGELYGASIPIISQSEGEYNFYLFFHQETLNEFKTVLLNNAKMKEDDWCDLSKECANQIVGYAKNLLNDAKGNDEFKLGVPEYLGKIEFSKITLDEALTFELKGYSFRIGYKKWQKN</sequence>
<dbReference type="SUPFAM" id="SSF103039">
    <property type="entry name" value="CheC-like"/>
    <property type="match status" value="1"/>
</dbReference>
<gene>
    <name evidence="2" type="ORF">AAH949_06440</name>
</gene>
<evidence type="ECO:0008006" key="3">
    <source>
        <dbReference type="Google" id="ProtNLM"/>
    </source>
</evidence>
<dbReference type="AlphaFoldDB" id="A0AAU7E5F4"/>
<name>A0AAU7E5F4_9BACT</name>
<organism evidence="2">
    <name type="scientific">Campylobacter sp. CCS1377</name>
    <dbReference type="NCBI Taxonomy" id="3158229"/>
    <lineage>
        <taxon>Bacteria</taxon>
        <taxon>Pseudomonadati</taxon>
        <taxon>Campylobacterota</taxon>
        <taxon>Epsilonproteobacteria</taxon>
        <taxon>Campylobacterales</taxon>
        <taxon>Campylobacteraceae</taxon>
        <taxon>Campylobacter</taxon>
    </lineage>
</organism>
<dbReference type="InterPro" id="IPR028976">
    <property type="entry name" value="CheC-like_sf"/>
</dbReference>
<reference evidence="2" key="1">
    <citation type="submission" date="2024-05" db="EMBL/GenBank/DDBJ databases">
        <title>Campylobacter coli isolated from environmental waters in Slovenia.</title>
        <authorList>
            <person name="Zautner A.E."/>
            <person name="Bunk B."/>
            <person name="Riedel T."/>
            <person name="Sproeer C."/>
        </authorList>
    </citation>
    <scope>NUCLEOTIDE SEQUENCE</scope>
    <source>
        <strain evidence="2">CCS1377</strain>
    </source>
</reference>
<dbReference type="Gene3D" id="3.40.1550.10">
    <property type="entry name" value="CheC-like"/>
    <property type="match status" value="1"/>
</dbReference>